<organism evidence="1 2">
    <name type="scientific">Solea senegalensis</name>
    <name type="common">Senegalese sole</name>
    <dbReference type="NCBI Taxonomy" id="28829"/>
    <lineage>
        <taxon>Eukaryota</taxon>
        <taxon>Metazoa</taxon>
        <taxon>Chordata</taxon>
        <taxon>Craniata</taxon>
        <taxon>Vertebrata</taxon>
        <taxon>Euteleostomi</taxon>
        <taxon>Actinopterygii</taxon>
        <taxon>Neopterygii</taxon>
        <taxon>Teleostei</taxon>
        <taxon>Neoteleostei</taxon>
        <taxon>Acanthomorphata</taxon>
        <taxon>Carangaria</taxon>
        <taxon>Pleuronectiformes</taxon>
        <taxon>Pleuronectoidei</taxon>
        <taxon>Soleidae</taxon>
        <taxon>Solea</taxon>
    </lineage>
</organism>
<keyword evidence="2" id="KW-1185">Reference proteome</keyword>
<gene>
    <name evidence="1" type="ORF">JOB18_013165</name>
</gene>
<reference evidence="1 2" key="1">
    <citation type="journal article" date="2021" name="Sci. Rep.">
        <title>Chromosome anchoring in Senegalese sole (Solea senegalensis) reveals sex-associated markers and genome rearrangements in flatfish.</title>
        <authorList>
            <person name="Guerrero-Cozar I."/>
            <person name="Gomez-Garrido J."/>
            <person name="Berbel C."/>
            <person name="Martinez-Blanch J.F."/>
            <person name="Alioto T."/>
            <person name="Claros M.G."/>
            <person name="Gagnaire P.A."/>
            <person name="Manchado M."/>
        </authorList>
    </citation>
    <scope>NUCLEOTIDE SEQUENCE [LARGE SCALE GENOMIC DNA]</scope>
    <source>
        <strain evidence="1">Sse05_10M</strain>
    </source>
</reference>
<evidence type="ECO:0000313" key="1">
    <source>
        <dbReference type="EMBL" id="KAG7482106.1"/>
    </source>
</evidence>
<comment type="caution">
    <text evidence="1">The sequence shown here is derived from an EMBL/GenBank/DDBJ whole genome shotgun (WGS) entry which is preliminary data.</text>
</comment>
<name>A0AAV6Q195_SOLSE</name>
<proteinExistence type="predicted"/>
<accession>A0AAV6Q195</accession>
<dbReference type="AlphaFoldDB" id="A0AAV6Q195"/>
<evidence type="ECO:0000313" key="2">
    <source>
        <dbReference type="Proteomes" id="UP000693946"/>
    </source>
</evidence>
<protein>
    <submittedName>
        <fullName evidence="1">Uncharacterized protein</fullName>
    </submittedName>
</protein>
<sequence length="51" mass="6031">MTVPSRKIRSGCYYLREVGRKVKVHSLPYRRCLSPRWALKTDQLEDTHEAV</sequence>
<dbReference type="Proteomes" id="UP000693946">
    <property type="component" value="Linkage Group LG7"/>
</dbReference>
<dbReference type="EMBL" id="JAGKHQ010000019">
    <property type="protein sequence ID" value="KAG7482106.1"/>
    <property type="molecule type" value="Genomic_DNA"/>
</dbReference>